<dbReference type="eggNOG" id="COG2911">
    <property type="taxonomic scope" value="Bacteria"/>
</dbReference>
<proteinExistence type="predicted"/>
<dbReference type="KEGG" id="fau:Fraau_1685"/>
<gene>
    <name evidence="1" type="ordered locus">Fraau_1685</name>
</gene>
<protein>
    <recommendedName>
        <fullName evidence="3">Dicarboxylate transport</fullName>
    </recommendedName>
</protein>
<evidence type="ECO:0000313" key="2">
    <source>
        <dbReference type="Proteomes" id="UP000005234"/>
    </source>
</evidence>
<dbReference type="Proteomes" id="UP000005234">
    <property type="component" value="Chromosome"/>
</dbReference>
<dbReference type="HOGENOM" id="CLU_025492_0_0_6"/>
<keyword evidence="2" id="KW-1185">Reference proteome</keyword>
<organism evidence="1 2">
    <name type="scientific">Frateuria aurantia (strain ATCC 33424 / DSM 6220 / KCTC 2777 / LMG 1558 / NBRC 3245 / NCIMB 13370)</name>
    <name type="common">Acetobacter aurantius</name>
    <dbReference type="NCBI Taxonomy" id="767434"/>
    <lineage>
        <taxon>Bacteria</taxon>
        <taxon>Pseudomonadati</taxon>
        <taxon>Pseudomonadota</taxon>
        <taxon>Gammaproteobacteria</taxon>
        <taxon>Lysobacterales</taxon>
        <taxon>Rhodanobacteraceae</taxon>
        <taxon>Frateuria</taxon>
    </lineage>
</organism>
<dbReference type="RefSeq" id="WP_014403101.1">
    <property type="nucleotide sequence ID" value="NC_017033.1"/>
</dbReference>
<sequence>MLLLLWCSPGWADTVVSLRHAHWPGVEVQGLQARLGRDDAGQPGLVMRIAQLSIDRLGWRGVGVQMNGRLTSEPGGRWRFVGGVACHGAPGGAWDHAQLVLVVDTLANSLFANLLQDQSRFSAALPLDQPSHWQISMDQLPAAWLHPGGGGGRESLFGKGVLSGELALDLNDDGLHESGIFHGRDISLNLPGIGFSGVGLDGTAQLNAQLDAGGHLQQARLQAVVQRGHWNLQGWQAQLSDGSAVHLGLDADAVEHGGVALGLRWIDPQALRFDGRLQFDARGRVRELSLVHLNVDLASAWAHYGGSLDGTAWAGPLQASGQIDGALDWRASGWRALALHFRDVAIQGEGLPLSVQGLQGTLDWRLHGLGPMTRLDWKQVALGGAVQAAGQLQSQSRDGQWRLLTPLSLSLWGGQLRFNALALSPQSGSLQGSAVASVQGLHLDQPARAWGLPGLPVIWSQSGVAMHGNLRQWSFDTPLQAELWGGPLLADRIRLSRPDFTQPMQLAGDLQFQQIDLQALGSSADLGPLTGRVQGRVDGLRLQQGGGVQAFHLNLRSDGGGRLSQRAVMALSALSGSGASSGLQGMMLHVFRSPPYVRLGIDARLADGVLYLDGMDHDDHGYTLVEGRGLPFVRLTGHDTRLPWVTALRRLRAAGGGRQSTR</sequence>
<dbReference type="AlphaFoldDB" id="H8KYA2"/>
<evidence type="ECO:0000313" key="1">
    <source>
        <dbReference type="EMBL" id="AFC86096.1"/>
    </source>
</evidence>
<dbReference type="STRING" id="767434.Fraau_1685"/>
<dbReference type="EMBL" id="CP003350">
    <property type="protein sequence ID" value="AFC86096.1"/>
    <property type="molecule type" value="Genomic_DNA"/>
</dbReference>
<evidence type="ECO:0008006" key="3">
    <source>
        <dbReference type="Google" id="ProtNLM"/>
    </source>
</evidence>
<name>H8KYA2_FRAAD</name>
<accession>H8KYA2</accession>
<reference evidence="1" key="1">
    <citation type="submission" date="2012-02" db="EMBL/GenBank/DDBJ databases">
        <title>The complete genome of Frateuria aurantia DSM 6220.</title>
        <authorList>
            <consortium name="US DOE Joint Genome Institute (JGI-PGF)"/>
            <person name="Lucas S."/>
            <person name="Copeland A."/>
            <person name="Lapidus A."/>
            <person name="Glavina del Rio T."/>
            <person name="Dalin E."/>
            <person name="Tice H."/>
            <person name="Bruce D."/>
            <person name="Goodwin L."/>
            <person name="Pitluck S."/>
            <person name="Peters L."/>
            <person name="Ovchinnikova G."/>
            <person name="Teshima H."/>
            <person name="Kyrpides N."/>
            <person name="Mavromatis K."/>
            <person name="Ivanova N."/>
            <person name="Brettin T."/>
            <person name="Detter J.C."/>
            <person name="Han C."/>
            <person name="Larimer F."/>
            <person name="Land M."/>
            <person name="Hauser L."/>
            <person name="Markowitz V."/>
            <person name="Cheng J.-F."/>
            <person name="Hugenholtz P."/>
            <person name="Woyke T."/>
            <person name="Wu D."/>
            <person name="Brambilla E."/>
            <person name="Klenk H.-P."/>
            <person name="Eisen J.A."/>
        </authorList>
    </citation>
    <scope>NUCLEOTIDE SEQUENCE</scope>
    <source>
        <strain evidence="1">DSM 6220</strain>
    </source>
</reference>
<dbReference type="OrthoDB" id="6191549at2"/>